<gene>
    <name evidence="7" type="ORF">SAMN05660648_00232</name>
</gene>
<dbReference type="CDD" id="cd03768">
    <property type="entry name" value="SR_ResInv"/>
    <property type="match status" value="1"/>
</dbReference>
<dbReference type="Proteomes" id="UP000183469">
    <property type="component" value="Unassembled WGS sequence"/>
</dbReference>
<dbReference type="SUPFAM" id="SSF53041">
    <property type="entry name" value="Resolvase-like"/>
    <property type="match status" value="1"/>
</dbReference>
<evidence type="ECO:0000256" key="4">
    <source>
        <dbReference type="PIRSR" id="PIRSR606118-50"/>
    </source>
</evidence>
<dbReference type="PROSITE" id="PS51736">
    <property type="entry name" value="RECOMBINASES_3"/>
    <property type="match status" value="1"/>
</dbReference>
<dbReference type="RefSeq" id="WP_256202786.1">
    <property type="nucleotide sequence ID" value="NZ_FNQG01000002.1"/>
</dbReference>
<dbReference type="GO" id="GO:0015074">
    <property type="term" value="P:DNA integration"/>
    <property type="evidence" value="ECO:0007669"/>
    <property type="project" value="UniProtKB-KW"/>
</dbReference>
<dbReference type="PROSITE" id="PS00398">
    <property type="entry name" value="RECOMBINASES_2"/>
    <property type="match status" value="1"/>
</dbReference>
<keyword evidence="1" id="KW-0229">DNA integration</keyword>
<evidence type="ECO:0000256" key="3">
    <source>
        <dbReference type="ARBA" id="ARBA00023172"/>
    </source>
</evidence>
<dbReference type="AlphaFoldDB" id="A0A1H3VJ27"/>
<accession>A0A1H3VJ27</accession>
<dbReference type="Gene3D" id="3.40.50.1390">
    <property type="entry name" value="Resolvase, N-terminal catalytic domain"/>
    <property type="match status" value="1"/>
</dbReference>
<proteinExistence type="predicted"/>
<dbReference type="InterPro" id="IPR050639">
    <property type="entry name" value="SSR_resolvase"/>
</dbReference>
<dbReference type="EMBL" id="FNQG01000002">
    <property type="protein sequence ID" value="SDZ74112.1"/>
    <property type="molecule type" value="Genomic_DNA"/>
</dbReference>
<evidence type="ECO:0000256" key="1">
    <source>
        <dbReference type="ARBA" id="ARBA00022908"/>
    </source>
</evidence>
<dbReference type="PANTHER" id="PTHR30461">
    <property type="entry name" value="DNA-INVERTASE FROM LAMBDOID PROPHAGE"/>
    <property type="match status" value="1"/>
</dbReference>
<dbReference type="Pfam" id="PF00239">
    <property type="entry name" value="Resolvase"/>
    <property type="match status" value="1"/>
</dbReference>
<evidence type="ECO:0000256" key="2">
    <source>
        <dbReference type="ARBA" id="ARBA00023125"/>
    </source>
</evidence>
<dbReference type="SMART" id="SM00857">
    <property type="entry name" value="Resolvase"/>
    <property type="match status" value="1"/>
</dbReference>
<feature type="domain" description="Resolvase/invertase-type recombinase catalytic" evidence="6">
    <location>
        <begin position="8"/>
        <end position="154"/>
    </location>
</feature>
<feature type="active site" description="O-(5'-phospho-DNA)-serine intermediate" evidence="4 5">
    <location>
        <position position="16"/>
    </location>
</feature>
<dbReference type="InterPro" id="IPR006118">
    <property type="entry name" value="Recombinase_CS"/>
</dbReference>
<reference evidence="7 8" key="1">
    <citation type="submission" date="2016-10" db="EMBL/GenBank/DDBJ databases">
        <authorList>
            <person name="de Groot N.N."/>
        </authorList>
    </citation>
    <scope>NUCLEOTIDE SEQUENCE [LARGE SCALE GENOMIC DNA]</scope>
    <source>
        <strain evidence="7 8">DSM 2872</strain>
    </source>
</reference>
<dbReference type="PROSITE" id="PS00397">
    <property type="entry name" value="RECOMBINASES_1"/>
    <property type="match status" value="1"/>
</dbReference>
<evidence type="ECO:0000259" key="6">
    <source>
        <dbReference type="PROSITE" id="PS51736"/>
    </source>
</evidence>
<evidence type="ECO:0000256" key="5">
    <source>
        <dbReference type="PROSITE-ProRule" id="PRU10137"/>
    </source>
</evidence>
<dbReference type="GO" id="GO:0000150">
    <property type="term" value="F:DNA strand exchange activity"/>
    <property type="evidence" value="ECO:0007669"/>
    <property type="project" value="InterPro"/>
</dbReference>
<dbReference type="InterPro" id="IPR006119">
    <property type="entry name" value="Resolv_N"/>
</dbReference>
<organism evidence="7 8">
    <name type="scientific">Selenomonas ruminantium</name>
    <dbReference type="NCBI Taxonomy" id="971"/>
    <lineage>
        <taxon>Bacteria</taxon>
        <taxon>Bacillati</taxon>
        <taxon>Bacillota</taxon>
        <taxon>Negativicutes</taxon>
        <taxon>Selenomonadales</taxon>
        <taxon>Selenomonadaceae</taxon>
        <taxon>Selenomonas</taxon>
    </lineage>
</organism>
<dbReference type="PANTHER" id="PTHR30461:SF19">
    <property type="entry name" value="SITE-SPECIFIC RECOMBINASE RESOLVASE FAMILY"/>
    <property type="match status" value="1"/>
</dbReference>
<keyword evidence="2" id="KW-0238">DNA-binding</keyword>
<dbReference type="InterPro" id="IPR036162">
    <property type="entry name" value="Resolvase-like_N_sf"/>
</dbReference>
<evidence type="ECO:0000313" key="8">
    <source>
        <dbReference type="Proteomes" id="UP000183469"/>
    </source>
</evidence>
<dbReference type="GO" id="GO:0003677">
    <property type="term" value="F:DNA binding"/>
    <property type="evidence" value="ECO:0007669"/>
    <property type="project" value="UniProtKB-KW"/>
</dbReference>
<protein>
    <submittedName>
        <fullName evidence="7">Site-specific DNA recombinase</fullName>
    </submittedName>
</protein>
<name>A0A1H3VJ27_SELRU</name>
<sequence length="202" mass="23144">MEMYQNGTVYGYIRVSTTAQKEDRQRLAMEEFGIPVEQMYVDKQSGKDFDRPAYHEIMAKLGKGDVLVIKSLDRLGRNYDEMIKQLDIITREKEAAIVVLDLPLLDTRNKYGDDLTAKLISSLVIQVFSYVAEKERSMNHQRTMEGLAAAKLRGVRLGRRPAKKPAAFERVRAAWENGVLSEREAAEKLGVSRPTFHKWVHE</sequence>
<evidence type="ECO:0000313" key="7">
    <source>
        <dbReference type="EMBL" id="SDZ74112.1"/>
    </source>
</evidence>
<keyword evidence="3" id="KW-0233">DNA recombination</keyword>